<evidence type="ECO:0000256" key="5">
    <source>
        <dbReference type="ARBA" id="ARBA00022989"/>
    </source>
</evidence>
<evidence type="ECO:0000313" key="11">
    <source>
        <dbReference type="Proteomes" id="UP001432062"/>
    </source>
</evidence>
<reference evidence="10" key="1">
    <citation type="submission" date="2022-10" db="EMBL/GenBank/DDBJ databases">
        <title>The complete genomes of actinobacterial strains from the NBC collection.</title>
        <authorList>
            <person name="Joergensen T.S."/>
            <person name="Alvarez Arevalo M."/>
            <person name="Sterndorff E.B."/>
            <person name="Faurdal D."/>
            <person name="Vuksanovic O."/>
            <person name="Mourched A.-S."/>
            <person name="Charusanti P."/>
            <person name="Shaw S."/>
            <person name="Blin K."/>
            <person name="Weber T."/>
        </authorList>
    </citation>
    <scope>NUCLEOTIDE SEQUENCE</scope>
    <source>
        <strain evidence="10">NBC_01482</strain>
    </source>
</reference>
<name>A0ABZ1Z5W9_9NOCA</name>
<keyword evidence="7" id="KW-0046">Antibiotic resistance</keyword>
<keyword evidence="6 8" id="KW-0472">Membrane</keyword>
<evidence type="ECO:0000256" key="3">
    <source>
        <dbReference type="ARBA" id="ARBA00022475"/>
    </source>
</evidence>
<keyword evidence="3" id="KW-1003">Cell membrane</keyword>
<dbReference type="EMBL" id="CP109441">
    <property type="protein sequence ID" value="WUV50952.1"/>
    <property type="molecule type" value="Genomic_DNA"/>
</dbReference>
<dbReference type="InterPro" id="IPR000412">
    <property type="entry name" value="ABC_2_transport"/>
</dbReference>
<gene>
    <name evidence="10" type="ORF">OG563_07505</name>
</gene>
<evidence type="ECO:0000259" key="9">
    <source>
        <dbReference type="Pfam" id="PF12698"/>
    </source>
</evidence>
<evidence type="ECO:0000256" key="7">
    <source>
        <dbReference type="ARBA" id="ARBA00023251"/>
    </source>
</evidence>
<evidence type="ECO:0000256" key="2">
    <source>
        <dbReference type="ARBA" id="ARBA00007783"/>
    </source>
</evidence>
<dbReference type="Proteomes" id="UP001432062">
    <property type="component" value="Chromosome"/>
</dbReference>
<dbReference type="Pfam" id="PF12698">
    <property type="entry name" value="ABC2_membrane_3"/>
    <property type="match status" value="1"/>
</dbReference>
<evidence type="ECO:0000256" key="1">
    <source>
        <dbReference type="ARBA" id="ARBA00004651"/>
    </source>
</evidence>
<dbReference type="PANTHER" id="PTHR43077">
    <property type="entry name" value="TRANSPORT PERMEASE YVFS-RELATED"/>
    <property type="match status" value="1"/>
</dbReference>
<evidence type="ECO:0000313" key="10">
    <source>
        <dbReference type="EMBL" id="WUV50952.1"/>
    </source>
</evidence>
<evidence type="ECO:0000256" key="6">
    <source>
        <dbReference type="ARBA" id="ARBA00023136"/>
    </source>
</evidence>
<keyword evidence="11" id="KW-1185">Reference proteome</keyword>
<feature type="domain" description="ABC-2 type transporter transmembrane" evidence="9">
    <location>
        <begin position="54"/>
        <end position="255"/>
    </location>
</feature>
<accession>A0ABZ1Z5W9</accession>
<dbReference type="InterPro" id="IPR013525">
    <property type="entry name" value="ABC2_TM"/>
</dbReference>
<protein>
    <submittedName>
        <fullName evidence="10">ABC transporter permease</fullName>
    </submittedName>
</protein>
<comment type="similarity">
    <text evidence="2">Belongs to the ABC-2 integral membrane protein family.</text>
</comment>
<evidence type="ECO:0000256" key="8">
    <source>
        <dbReference type="SAM" id="Phobius"/>
    </source>
</evidence>
<feature type="transmembrane region" description="Helical" evidence="8">
    <location>
        <begin position="143"/>
        <end position="164"/>
    </location>
</feature>
<keyword evidence="4 8" id="KW-0812">Transmembrane</keyword>
<dbReference type="InterPro" id="IPR051328">
    <property type="entry name" value="T7SS_ABC-Transporter"/>
</dbReference>
<comment type="subcellular location">
    <subcellularLocation>
        <location evidence="1">Cell membrane</location>
        <topology evidence="1">Multi-pass membrane protein</topology>
    </subcellularLocation>
</comment>
<evidence type="ECO:0000256" key="4">
    <source>
        <dbReference type="ARBA" id="ARBA00022692"/>
    </source>
</evidence>
<feature type="transmembrane region" description="Helical" evidence="8">
    <location>
        <begin position="62"/>
        <end position="85"/>
    </location>
</feature>
<keyword evidence="5 8" id="KW-1133">Transmembrane helix</keyword>
<organism evidence="10 11">
    <name type="scientific">Nocardia vinacea</name>
    <dbReference type="NCBI Taxonomy" id="96468"/>
    <lineage>
        <taxon>Bacteria</taxon>
        <taxon>Bacillati</taxon>
        <taxon>Actinomycetota</taxon>
        <taxon>Actinomycetes</taxon>
        <taxon>Mycobacteriales</taxon>
        <taxon>Nocardiaceae</taxon>
        <taxon>Nocardia</taxon>
    </lineage>
</organism>
<feature type="transmembrane region" description="Helical" evidence="8">
    <location>
        <begin position="239"/>
        <end position="259"/>
    </location>
</feature>
<proteinExistence type="inferred from homology"/>
<dbReference type="PANTHER" id="PTHR43077:SF8">
    <property type="entry name" value="DOXORUBICIN RESISTANCE ABC TRANSPORTER PERMEASE PROTEIN DRRB"/>
    <property type="match status" value="1"/>
</dbReference>
<sequence>MATAAQWWALTSRLVRPSWRNGELFTALLAPVVFTVGFYVPLNLVMSLNPLRRGGLSNYAQFLMPMIAMQAIAFCAITAAFRSAADARDGLNVRFGSMPMLSTVPLAARVTTALGRAGIALAAALVCGHVIGFRFYGSWWETIGFIAFAMLIGLALCLGADLLGSLTKSPEATTQALILPQLILGMVSSGLSPVSQFPHWIQGFARNQPVSQYVYGLRALAGDPSGHAGVVGWSTLGPGLAWILGQIVLFGAGAVFVSIRRSA</sequence>
<feature type="transmembrane region" description="Helical" evidence="8">
    <location>
        <begin position="106"/>
        <end position="131"/>
    </location>
</feature>
<feature type="transmembrane region" description="Helical" evidence="8">
    <location>
        <begin position="24"/>
        <end position="42"/>
    </location>
</feature>
<dbReference type="PIRSF" id="PIRSF006648">
    <property type="entry name" value="DrrB"/>
    <property type="match status" value="1"/>
</dbReference>